<evidence type="ECO:0000259" key="2">
    <source>
        <dbReference type="Pfam" id="PF01370"/>
    </source>
</evidence>
<dbReference type="Pfam" id="PF01370">
    <property type="entry name" value="Epimerase"/>
    <property type="match status" value="1"/>
</dbReference>
<evidence type="ECO:0000313" key="5">
    <source>
        <dbReference type="Proteomes" id="UP000321721"/>
    </source>
</evidence>
<dbReference type="PANTHER" id="PTHR11092:SF0">
    <property type="entry name" value="EPIMERASE FAMILY PROTEIN SDR39U1"/>
    <property type="match status" value="1"/>
</dbReference>
<dbReference type="RefSeq" id="WP_147098476.1">
    <property type="nucleotide sequence ID" value="NZ_VOOS01000001.1"/>
</dbReference>
<evidence type="ECO:0000256" key="1">
    <source>
        <dbReference type="ARBA" id="ARBA00009353"/>
    </source>
</evidence>
<reference evidence="4 5" key="1">
    <citation type="submission" date="2019-08" db="EMBL/GenBank/DDBJ databases">
        <title>Genome of Vicingus serpentipes NCIMB 15042.</title>
        <authorList>
            <person name="Bowman J.P."/>
        </authorList>
    </citation>
    <scope>NUCLEOTIDE SEQUENCE [LARGE SCALE GENOMIC DNA]</scope>
    <source>
        <strain evidence="4 5">NCIMB 15042</strain>
    </source>
</reference>
<dbReference type="NCBIfam" id="TIGR01777">
    <property type="entry name" value="yfcH"/>
    <property type="match status" value="1"/>
</dbReference>
<dbReference type="OrthoDB" id="9801773at2"/>
<dbReference type="EMBL" id="VOOS01000001">
    <property type="protein sequence ID" value="TXB67174.1"/>
    <property type="molecule type" value="Genomic_DNA"/>
</dbReference>
<dbReference type="SUPFAM" id="SSF51735">
    <property type="entry name" value="NAD(P)-binding Rossmann-fold domains"/>
    <property type="match status" value="1"/>
</dbReference>
<dbReference type="InterPro" id="IPR036291">
    <property type="entry name" value="NAD(P)-bd_dom_sf"/>
</dbReference>
<accession>A0A5C6RYL1</accession>
<gene>
    <name evidence="4" type="ORF">FRY74_03035</name>
</gene>
<dbReference type="InterPro" id="IPR001509">
    <property type="entry name" value="Epimerase_deHydtase"/>
</dbReference>
<dbReference type="InterPro" id="IPR010099">
    <property type="entry name" value="SDR39U1"/>
</dbReference>
<organism evidence="4 5">
    <name type="scientific">Vicingus serpentipes</name>
    <dbReference type="NCBI Taxonomy" id="1926625"/>
    <lineage>
        <taxon>Bacteria</taxon>
        <taxon>Pseudomonadati</taxon>
        <taxon>Bacteroidota</taxon>
        <taxon>Flavobacteriia</taxon>
        <taxon>Flavobacteriales</taxon>
        <taxon>Vicingaceae</taxon>
        <taxon>Vicingus</taxon>
    </lineage>
</organism>
<dbReference type="Pfam" id="PF08338">
    <property type="entry name" value="DUF1731"/>
    <property type="match status" value="1"/>
</dbReference>
<evidence type="ECO:0000259" key="3">
    <source>
        <dbReference type="Pfam" id="PF08338"/>
    </source>
</evidence>
<comment type="similarity">
    <text evidence="1">Belongs to the NAD(P)-dependent epimerase/dehydratase family. SDR39U1 subfamily.</text>
</comment>
<dbReference type="Proteomes" id="UP000321721">
    <property type="component" value="Unassembled WGS sequence"/>
</dbReference>
<proteinExistence type="inferred from homology"/>
<protein>
    <submittedName>
        <fullName evidence="4">TIGR01777 family protein</fullName>
    </submittedName>
</protein>
<dbReference type="InterPro" id="IPR013549">
    <property type="entry name" value="DUF1731"/>
</dbReference>
<feature type="domain" description="DUF1731" evidence="3">
    <location>
        <begin position="252"/>
        <end position="300"/>
    </location>
</feature>
<comment type="caution">
    <text evidence="4">The sequence shown here is derived from an EMBL/GenBank/DDBJ whole genome shotgun (WGS) entry which is preliminary data.</text>
</comment>
<keyword evidence="5" id="KW-1185">Reference proteome</keyword>
<sequence length="305" mass="34035">MESKGKMIIAGGSGFFGNHLVEYFKSNYQVIVLTRGKSYAEGSVKFEHWDAETKGDWVNALNGAEVLINLTGKSINCRFTAENKKTLLSSRINSTNVLAEAIESLENPPKIWFNASAGAMYKVKSEPNTEEEKEYNDGFLSEMALAWEKAFFAKDLPHTKRVAIRISLILGDDGGVFPVWKKITSLLMGGKAGNGKQKIAWMHVDDALRAVDFIIKNNLEGVFNFSTNQPVSNKELMRTLRFQMNIPFGLPAPEFGIKLGSIFLQTEPSLLLDSVNFIPEKLNENGFHFKYDQLSLAINNLIKNG</sequence>
<dbReference type="AlphaFoldDB" id="A0A5C6RYL1"/>
<evidence type="ECO:0000313" key="4">
    <source>
        <dbReference type="EMBL" id="TXB67174.1"/>
    </source>
</evidence>
<dbReference type="PANTHER" id="PTHR11092">
    <property type="entry name" value="SUGAR NUCLEOTIDE EPIMERASE RELATED"/>
    <property type="match status" value="1"/>
</dbReference>
<dbReference type="Gene3D" id="3.40.50.720">
    <property type="entry name" value="NAD(P)-binding Rossmann-like Domain"/>
    <property type="match status" value="1"/>
</dbReference>
<feature type="domain" description="NAD-dependent epimerase/dehydratase" evidence="2">
    <location>
        <begin position="7"/>
        <end position="218"/>
    </location>
</feature>
<name>A0A5C6RYL1_9FLAO</name>